<evidence type="ECO:0000256" key="1">
    <source>
        <dbReference type="ARBA" id="ARBA00023015"/>
    </source>
</evidence>
<dbReference type="Proteomes" id="UP001183629">
    <property type="component" value="Unassembled WGS sequence"/>
</dbReference>
<evidence type="ECO:0000256" key="2">
    <source>
        <dbReference type="ARBA" id="ARBA00023125"/>
    </source>
</evidence>
<dbReference type="InterPro" id="IPR018060">
    <property type="entry name" value="HTH_AraC"/>
</dbReference>
<comment type="caution">
    <text evidence="5">The sequence shown here is derived from an EMBL/GenBank/DDBJ whole genome shotgun (WGS) entry which is preliminary data.</text>
</comment>
<feature type="domain" description="HTH araC/xylS-type" evidence="4">
    <location>
        <begin position="204"/>
        <end position="308"/>
    </location>
</feature>
<name>A0AAE3ZLV9_9ACTN</name>
<dbReference type="AlphaFoldDB" id="A0AAE3ZLV9"/>
<dbReference type="Pfam" id="PF02311">
    <property type="entry name" value="AraC_binding"/>
    <property type="match status" value="1"/>
</dbReference>
<sequence length="319" mass="34316">MSASRGTVRLDTERIDDGTFGDWDRQIGLPLPRFTQDTTGASSRLRGVASRARDVAVMDFHTTTRVRAGGVPGRGELRLHVVQRGAWTFRYGRDAVPVPAGRFLLGRSTGMTGFDVGPRTTARTVGLSPGALAPLTGDPFIRGAAGAPEVRLLLAHASMLHETIGELTEAGLGAARDAMVELVRGVLHGYVDEAEPRLAHALARAARDLADTRLTDPELTPATLARALHVSVRTLHRAFAGTGEPVTAYLRRRRLEEAHAALTAAALVSAAPPAVSALAARWHFADSSHFIRAFRRHYGLTPARYAREVARRAPGEPRT</sequence>
<dbReference type="PANTHER" id="PTHR47893:SF1">
    <property type="entry name" value="REGULATORY PROTEIN PCHR"/>
    <property type="match status" value="1"/>
</dbReference>
<organism evidence="5 6">
    <name type="scientific">Catenuloplanes niger</name>
    <dbReference type="NCBI Taxonomy" id="587534"/>
    <lineage>
        <taxon>Bacteria</taxon>
        <taxon>Bacillati</taxon>
        <taxon>Actinomycetota</taxon>
        <taxon>Actinomycetes</taxon>
        <taxon>Micromonosporales</taxon>
        <taxon>Micromonosporaceae</taxon>
        <taxon>Catenuloplanes</taxon>
    </lineage>
</organism>
<dbReference type="Pfam" id="PF12833">
    <property type="entry name" value="HTH_18"/>
    <property type="match status" value="1"/>
</dbReference>
<accession>A0AAE3ZLV9</accession>
<dbReference type="PANTHER" id="PTHR47893">
    <property type="entry name" value="REGULATORY PROTEIN PCHR"/>
    <property type="match status" value="1"/>
</dbReference>
<dbReference type="GO" id="GO:0003700">
    <property type="term" value="F:DNA-binding transcription factor activity"/>
    <property type="evidence" value="ECO:0007669"/>
    <property type="project" value="InterPro"/>
</dbReference>
<dbReference type="InterPro" id="IPR003313">
    <property type="entry name" value="AraC-bd"/>
</dbReference>
<gene>
    <name evidence="5" type="ORF">J2S44_001270</name>
</gene>
<dbReference type="InterPro" id="IPR009057">
    <property type="entry name" value="Homeodomain-like_sf"/>
</dbReference>
<keyword evidence="6" id="KW-1185">Reference proteome</keyword>
<dbReference type="PROSITE" id="PS01124">
    <property type="entry name" value="HTH_ARAC_FAMILY_2"/>
    <property type="match status" value="1"/>
</dbReference>
<dbReference type="SMART" id="SM00342">
    <property type="entry name" value="HTH_ARAC"/>
    <property type="match status" value="1"/>
</dbReference>
<keyword evidence="2 5" id="KW-0238">DNA-binding</keyword>
<dbReference type="Gene3D" id="1.10.10.60">
    <property type="entry name" value="Homeodomain-like"/>
    <property type="match status" value="1"/>
</dbReference>
<keyword evidence="1" id="KW-0805">Transcription regulation</keyword>
<evidence type="ECO:0000313" key="6">
    <source>
        <dbReference type="Proteomes" id="UP001183629"/>
    </source>
</evidence>
<reference evidence="5 6" key="1">
    <citation type="submission" date="2023-07" db="EMBL/GenBank/DDBJ databases">
        <title>Sequencing the genomes of 1000 actinobacteria strains.</title>
        <authorList>
            <person name="Klenk H.-P."/>
        </authorList>
    </citation>
    <scope>NUCLEOTIDE SEQUENCE [LARGE SCALE GENOMIC DNA]</scope>
    <source>
        <strain evidence="5 6">DSM 44711</strain>
    </source>
</reference>
<dbReference type="GO" id="GO:0043565">
    <property type="term" value="F:sequence-specific DNA binding"/>
    <property type="evidence" value="ECO:0007669"/>
    <property type="project" value="InterPro"/>
</dbReference>
<protein>
    <submittedName>
        <fullName evidence="5">AraC-like DNA-binding protein</fullName>
    </submittedName>
</protein>
<dbReference type="EMBL" id="JAVDYC010000001">
    <property type="protein sequence ID" value="MDR7321020.1"/>
    <property type="molecule type" value="Genomic_DNA"/>
</dbReference>
<keyword evidence="3" id="KW-0804">Transcription</keyword>
<evidence type="ECO:0000256" key="3">
    <source>
        <dbReference type="ARBA" id="ARBA00023163"/>
    </source>
</evidence>
<dbReference type="InterPro" id="IPR053142">
    <property type="entry name" value="PchR_regulatory_protein"/>
</dbReference>
<evidence type="ECO:0000259" key="4">
    <source>
        <dbReference type="PROSITE" id="PS01124"/>
    </source>
</evidence>
<proteinExistence type="predicted"/>
<dbReference type="RefSeq" id="WP_310409782.1">
    <property type="nucleotide sequence ID" value="NZ_JAVDYC010000001.1"/>
</dbReference>
<evidence type="ECO:0000313" key="5">
    <source>
        <dbReference type="EMBL" id="MDR7321020.1"/>
    </source>
</evidence>
<dbReference type="SUPFAM" id="SSF46689">
    <property type="entry name" value="Homeodomain-like"/>
    <property type="match status" value="1"/>
</dbReference>